<evidence type="ECO:0000313" key="1">
    <source>
        <dbReference type="EMBL" id="KAG7584232.1"/>
    </source>
</evidence>
<reference evidence="1 2" key="1">
    <citation type="submission" date="2020-12" db="EMBL/GenBank/DDBJ databases">
        <title>Concerted genomic and epigenomic changes stabilize Arabidopsis allopolyploids.</title>
        <authorList>
            <person name="Chen Z."/>
        </authorList>
    </citation>
    <scope>NUCLEOTIDE SEQUENCE [LARGE SCALE GENOMIC DNA]</scope>
    <source>
        <strain evidence="1">As9502</strain>
        <tissue evidence="1">Leaf</tissue>
    </source>
</reference>
<dbReference type="EMBL" id="JAEFBJ010000008">
    <property type="protein sequence ID" value="KAG7584232.1"/>
    <property type="molecule type" value="Genomic_DNA"/>
</dbReference>
<dbReference type="Proteomes" id="UP000694251">
    <property type="component" value="Chromosome 8"/>
</dbReference>
<accession>A0A8T2BFI9</accession>
<dbReference type="AlphaFoldDB" id="A0A8T2BFI9"/>
<gene>
    <name evidence="1" type="ORF">ISN44_As08g037030</name>
</gene>
<feature type="non-terminal residue" evidence="1">
    <location>
        <position position="1"/>
    </location>
</feature>
<keyword evidence="2" id="KW-1185">Reference proteome</keyword>
<proteinExistence type="predicted"/>
<organism evidence="1 2">
    <name type="scientific">Arabidopsis suecica</name>
    <name type="common">Swedish thale-cress</name>
    <name type="synonym">Cardaminopsis suecica</name>
    <dbReference type="NCBI Taxonomy" id="45249"/>
    <lineage>
        <taxon>Eukaryota</taxon>
        <taxon>Viridiplantae</taxon>
        <taxon>Streptophyta</taxon>
        <taxon>Embryophyta</taxon>
        <taxon>Tracheophyta</taxon>
        <taxon>Spermatophyta</taxon>
        <taxon>Magnoliopsida</taxon>
        <taxon>eudicotyledons</taxon>
        <taxon>Gunneridae</taxon>
        <taxon>Pentapetalae</taxon>
        <taxon>rosids</taxon>
        <taxon>malvids</taxon>
        <taxon>Brassicales</taxon>
        <taxon>Brassicaceae</taxon>
        <taxon>Camelineae</taxon>
        <taxon>Arabidopsis</taxon>
    </lineage>
</organism>
<comment type="caution">
    <text evidence="1">The sequence shown here is derived from an EMBL/GenBank/DDBJ whole genome shotgun (WGS) entry which is preliminary data.</text>
</comment>
<evidence type="ECO:0000313" key="2">
    <source>
        <dbReference type="Proteomes" id="UP000694251"/>
    </source>
</evidence>
<name>A0A8T2BFI9_ARASU</name>
<protein>
    <submittedName>
        <fullName evidence="1">Uncharacterized protein</fullName>
    </submittedName>
</protein>
<sequence length="39" mass="4012">SKKNLICSLLSPLFSENKPAAAHVRPTSGGSFSTGVVPL</sequence>